<accession>A0AAE1FME9</accession>
<protein>
    <recommendedName>
        <fullName evidence="3">UBA-like domain-containing protein</fullName>
    </recommendedName>
</protein>
<organism evidence="4 5">
    <name type="scientific">Petrolisthes cinctipes</name>
    <name type="common">Flat porcelain crab</name>
    <dbReference type="NCBI Taxonomy" id="88211"/>
    <lineage>
        <taxon>Eukaryota</taxon>
        <taxon>Metazoa</taxon>
        <taxon>Ecdysozoa</taxon>
        <taxon>Arthropoda</taxon>
        <taxon>Crustacea</taxon>
        <taxon>Multicrustacea</taxon>
        <taxon>Malacostraca</taxon>
        <taxon>Eumalacostraca</taxon>
        <taxon>Eucarida</taxon>
        <taxon>Decapoda</taxon>
        <taxon>Pleocyemata</taxon>
        <taxon>Anomura</taxon>
        <taxon>Galatheoidea</taxon>
        <taxon>Porcellanidae</taxon>
        <taxon>Petrolisthes</taxon>
    </lineage>
</organism>
<dbReference type="SUPFAM" id="SSF46934">
    <property type="entry name" value="UBA-like"/>
    <property type="match status" value="1"/>
</dbReference>
<dbReference type="CDD" id="cd14343">
    <property type="entry name" value="UBA_F100B_like"/>
    <property type="match status" value="1"/>
</dbReference>
<comment type="similarity">
    <text evidence="1">Belongs to the UBALD family.</text>
</comment>
<evidence type="ECO:0000313" key="4">
    <source>
        <dbReference type="EMBL" id="KAK3876779.1"/>
    </source>
</evidence>
<dbReference type="AlphaFoldDB" id="A0AAE1FME9"/>
<sequence length="156" mass="17255">MDTNLREQVMINQFVMAAGATREQARQLLQSAHWQFETALSIFFQEAVPNGGAPQHHLNHLCTPANTPATPPAFPDALAAFSKMSTQDNRLSSSPSGGFSPPPPQFQAPAMVAPPQHLQQHLPQHLPQHFSQPQHLPQQSQPRQIIANNMHLNAQR</sequence>
<proteinExistence type="inferred from homology"/>
<keyword evidence="5" id="KW-1185">Reference proteome</keyword>
<dbReference type="Pfam" id="PF22566">
    <property type="entry name" value="UBA_8"/>
    <property type="match status" value="1"/>
</dbReference>
<gene>
    <name evidence="4" type="ORF">Pcinc_018456</name>
</gene>
<comment type="caution">
    <text evidence="4">The sequence shown here is derived from an EMBL/GenBank/DDBJ whole genome shotgun (WGS) entry which is preliminary data.</text>
</comment>
<feature type="domain" description="UBA-like" evidence="3">
    <location>
        <begin position="6"/>
        <end position="47"/>
    </location>
</feature>
<evidence type="ECO:0000313" key="5">
    <source>
        <dbReference type="Proteomes" id="UP001286313"/>
    </source>
</evidence>
<dbReference type="Proteomes" id="UP001286313">
    <property type="component" value="Unassembled WGS sequence"/>
</dbReference>
<reference evidence="4" key="1">
    <citation type="submission" date="2023-10" db="EMBL/GenBank/DDBJ databases">
        <title>Genome assemblies of two species of porcelain crab, Petrolisthes cinctipes and Petrolisthes manimaculis (Anomura: Porcellanidae).</title>
        <authorList>
            <person name="Angst P."/>
        </authorList>
    </citation>
    <scope>NUCLEOTIDE SEQUENCE</scope>
    <source>
        <strain evidence="4">PB745_01</strain>
        <tissue evidence="4">Gill</tissue>
    </source>
</reference>
<dbReference type="Gene3D" id="1.10.8.10">
    <property type="entry name" value="DNA helicase RuvA subunit, C-terminal domain"/>
    <property type="match status" value="1"/>
</dbReference>
<dbReference type="InterPro" id="IPR039310">
    <property type="entry name" value="UBALD1/2"/>
</dbReference>
<dbReference type="InterPro" id="IPR054109">
    <property type="entry name" value="UBA_8"/>
</dbReference>
<dbReference type="EMBL" id="JAWQEG010001776">
    <property type="protein sequence ID" value="KAK3876779.1"/>
    <property type="molecule type" value="Genomic_DNA"/>
</dbReference>
<evidence type="ECO:0000256" key="2">
    <source>
        <dbReference type="SAM" id="MobiDB-lite"/>
    </source>
</evidence>
<feature type="region of interest" description="Disordered" evidence="2">
    <location>
        <begin position="83"/>
        <end position="110"/>
    </location>
</feature>
<evidence type="ECO:0000256" key="1">
    <source>
        <dbReference type="ARBA" id="ARBA00006090"/>
    </source>
</evidence>
<evidence type="ECO:0000259" key="3">
    <source>
        <dbReference type="Pfam" id="PF22566"/>
    </source>
</evidence>
<dbReference type="PANTHER" id="PTHR31993">
    <property type="entry name" value="UBA-LIKE DOMAIN-CONTAINING PROTEIN 2"/>
    <property type="match status" value="1"/>
</dbReference>
<name>A0AAE1FME9_PETCI</name>
<dbReference type="PANTHER" id="PTHR31993:SF4">
    <property type="entry name" value="UBA-LIKE DOMAIN-CONTAINING PROTEIN"/>
    <property type="match status" value="1"/>
</dbReference>
<dbReference type="InterPro" id="IPR009060">
    <property type="entry name" value="UBA-like_sf"/>
</dbReference>